<proteinExistence type="predicted"/>
<dbReference type="Proteomes" id="UP000187012">
    <property type="component" value="Unassembled WGS sequence"/>
</dbReference>
<dbReference type="EMBL" id="CYGX02000028">
    <property type="protein sequence ID" value="SIT41096.1"/>
    <property type="molecule type" value="Genomic_DNA"/>
</dbReference>
<gene>
    <name evidence="1" type="ORF">BN2475_280009</name>
</gene>
<name>A0A1N7S181_9BURK</name>
<organism evidence="1 2">
    <name type="scientific">Paraburkholderia ribeironis</name>
    <dbReference type="NCBI Taxonomy" id="1247936"/>
    <lineage>
        <taxon>Bacteria</taxon>
        <taxon>Pseudomonadati</taxon>
        <taxon>Pseudomonadota</taxon>
        <taxon>Betaproteobacteria</taxon>
        <taxon>Burkholderiales</taxon>
        <taxon>Burkholderiaceae</taxon>
        <taxon>Paraburkholderia</taxon>
    </lineage>
</organism>
<evidence type="ECO:0000313" key="2">
    <source>
        <dbReference type="Proteomes" id="UP000187012"/>
    </source>
</evidence>
<protein>
    <submittedName>
        <fullName evidence="1">Uncharacterized protein</fullName>
    </submittedName>
</protein>
<dbReference type="STRING" id="1247936.BN2475_280009"/>
<keyword evidence="2" id="KW-1185">Reference proteome</keyword>
<evidence type="ECO:0000313" key="1">
    <source>
        <dbReference type="EMBL" id="SIT41096.1"/>
    </source>
</evidence>
<accession>A0A1N7S181</accession>
<dbReference type="AlphaFoldDB" id="A0A1N7S181"/>
<reference evidence="1 2" key="1">
    <citation type="submission" date="2016-12" db="EMBL/GenBank/DDBJ databases">
        <authorList>
            <person name="Song W.-J."/>
            <person name="Kurnit D.M."/>
        </authorList>
    </citation>
    <scope>NUCLEOTIDE SEQUENCE [LARGE SCALE GENOMIC DNA]</scope>
    <source>
        <strain evidence="1 2">STM7296</strain>
    </source>
</reference>
<sequence>MLVHVGRAVNAFRSIGVSQRLLESQVSKLLSKKGAASRSTIDELNFGSGEQWNSQPT</sequence>